<comment type="caution">
    <text evidence="2">The sequence shown here is derived from an EMBL/GenBank/DDBJ whole genome shotgun (WGS) entry which is preliminary data.</text>
</comment>
<evidence type="ECO:0000313" key="2">
    <source>
        <dbReference type="EMBL" id="HIW96380.1"/>
    </source>
</evidence>
<gene>
    <name evidence="2" type="ORF">H9867_07870</name>
</gene>
<reference evidence="2" key="2">
    <citation type="submission" date="2021-04" db="EMBL/GenBank/DDBJ databases">
        <authorList>
            <person name="Gilroy R."/>
        </authorList>
    </citation>
    <scope>NUCLEOTIDE SEQUENCE</scope>
    <source>
        <strain evidence="2">4376</strain>
    </source>
</reference>
<keyword evidence="1" id="KW-0472">Membrane</keyword>
<evidence type="ECO:0000313" key="3">
    <source>
        <dbReference type="Proteomes" id="UP000824189"/>
    </source>
</evidence>
<proteinExistence type="predicted"/>
<feature type="transmembrane region" description="Helical" evidence="1">
    <location>
        <begin position="23"/>
        <end position="44"/>
    </location>
</feature>
<accession>A0A9D1RZH1</accession>
<dbReference type="AlphaFoldDB" id="A0A9D1RZH1"/>
<organism evidence="2 3">
    <name type="scientific">Candidatus Corynebacterium gallistercoris</name>
    <dbReference type="NCBI Taxonomy" id="2838530"/>
    <lineage>
        <taxon>Bacteria</taxon>
        <taxon>Bacillati</taxon>
        <taxon>Actinomycetota</taxon>
        <taxon>Actinomycetes</taxon>
        <taxon>Mycobacteriales</taxon>
        <taxon>Corynebacteriaceae</taxon>
        <taxon>Corynebacterium</taxon>
    </lineage>
</organism>
<reference evidence="2" key="1">
    <citation type="journal article" date="2021" name="PeerJ">
        <title>Extensive microbial diversity within the chicken gut microbiome revealed by metagenomics and culture.</title>
        <authorList>
            <person name="Gilroy R."/>
            <person name="Ravi A."/>
            <person name="Getino M."/>
            <person name="Pursley I."/>
            <person name="Horton D.L."/>
            <person name="Alikhan N.F."/>
            <person name="Baker D."/>
            <person name="Gharbi K."/>
            <person name="Hall N."/>
            <person name="Watson M."/>
            <person name="Adriaenssens E.M."/>
            <person name="Foster-Nyarko E."/>
            <person name="Jarju S."/>
            <person name="Secka A."/>
            <person name="Antonio M."/>
            <person name="Oren A."/>
            <person name="Chaudhuri R.R."/>
            <person name="La Ragione R."/>
            <person name="Hildebrand F."/>
            <person name="Pallen M.J."/>
        </authorList>
    </citation>
    <scope>NUCLEOTIDE SEQUENCE</scope>
    <source>
        <strain evidence="2">4376</strain>
    </source>
</reference>
<sequence>MSTPVNQPARPFRENVIRRVRQAVLGLGVLALLICAGMVVTAAVDDYAIAKDRGVATAEVTDVGKLRTTVRYRDAHGRYHQPSTGLKYPTGLVEGQQVKVEYQLSEPENVKVQGRGWTLAIIPALSSMAVVLMVLAVLLWGVRRWEKKLLRPPAR</sequence>
<dbReference type="Proteomes" id="UP000824189">
    <property type="component" value="Unassembled WGS sequence"/>
</dbReference>
<name>A0A9D1RZH1_9CORY</name>
<keyword evidence="1" id="KW-1133">Transmembrane helix</keyword>
<protein>
    <submittedName>
        <fullName evidence="2">DUF3592 domain-containing protein</fullName>
    </submittedName>
</protein>
<feature type="transmembrane region" description="Helical" evidence="1">
    <location>
        <begin position="117"/>
        <end position="142"/>
    </location>
</feature>
<evidence type="ECO:0000256" key="1">
    <source>
        <dbReference type="SAM" id="Phobius"/>
    </source>
</evidence>
<keyword evidence="1" id="KW-0812">Transmembrane</keyword>
<dbReference type="EMBL" id="DXFZ01000095">
    <property type="protein sequence ID" value="HIW96380.1"/>
    <property type="molecule type" value="Genomic_DNA"/>
</dbReference>